<protein>
    <submittedName>
        <fullName evidence="2">Uncharacterized protein</fullName>
    </submittedName>
</protein>
<feature type="region of interest" description="Disordered" evidence="1">
    <location>
        <begin position="359"/>
        <end position="394"/>
    </location>
</feature>
<dbReference type="Proteomes" id="UP000702544">
    <property type="component" value="Unassembled WGS sequence"/>
</dbReference>
<evidence type="ECO:0000313" key="3">
    <source>
        <dbReference type="Proteomes" id="UP000702544"/>
    </source>
</evidence>
<organism evidence="2 3">
    <name type="scientific">Candidatus Kutchimonas denitrificans</name>
    <dbReference type="NCBI Taxonomy" id="3056748"/>
    <lineage>
        <taxon>Bacteria</taxon>
        <taxon>Pseudomonadati</taxon>
        <taxon>Gemmatimonadota</taxon>
        <taxon>Gemmatimonadia</taxon>
        <taxon>Candidatus Palauibacterales</taxon>
        <taxon>Candidatus Palauibacteraceae</taxon>
        <taxon>Candidatus Kutchimonas</taxon>
    </lineage>
</organism>
<dbReference type="AlphaFoldDB" id="A0AAE4Z9R2"/>
<reference evidence="2 3" key="1">
    <citation type="submission" date="2020-01" db="EMBL/GenBank/DDBJ databases">
        <title>Genomes assembled from Gulf of Kutch pelagic sediment metagenomes.</title>
        <authorList>
            <person name="Chandrashekar M."/>
            <person name="Mahajan M.S."/>
            <person name="Dave K.J."/>
            <person name="Vatsa P."/>
            <person name="Nathani N.M."/>
        </authorList>
    </citation>
    <scope>NUCLEOTIDE SEQUENCE [LARGE SCALE GENOMIC DNA]</scope>
    <source>
        <strain evidence="2">KS3-K002</strain>
    </source>
</reference>
<dbReference type="EMBL" id="JAACAK010000088">
    <property type="protein sequence ID" value="NIR75658.1"/>
    <property type="molecule type" value="Genomic_DNA"/>
</dbReference>
<comment type="caution">
    <text evidence="2">The sequence shown here is derived from an EMBL/GenBank/DDBJ whole genome shotgun (WGS) entry which is preliminary data.</text>
</comment>
<feature type="compositionally biased region" description="Basic and acidic residues" evidence="1">
    <location>
        <begin position="365"/>
        <end position="388"/>
    </location>
</feature>
<evidence type="ECO:0000256" key="1">
    <source>
        <dbReference type="SAM" id="MobiDB-lite"/>
    </source>
</evidence>
<gene>
    <name evidence="2" type="ORF">GWO12_11195</name>
</gene>
<feature type="region of interest" description="Disordered" evidence="1">
    <location>
        <begin position="28"/>
        <end position="52"/>
    </location>
</feature>
<evidence type="ECO:0000313" key="2">
    <source>
        <dbReference type="EMBL" id="NIR75658.1"/>
    </source>
</evidence>
<proteinExistence type="predicted"/>
<sequence length="394" mass="44601">MVSRMRYLAVALVLMNACEVRFGGDGAEEADNKNVSSAPEVPAQPTSGTIHGQPFAYEDASIDEGILKLRQGEDFFADLEVTLFLWLDDKTQVPEGRTWDIDCQDGWTSEVPHLHIAWREDGQSMPEHDNIMCDYSLFLEFGEETADKKLPGTLLLKAPTLDTELAGRFEATIEGFRIVDGQVDLSQDDMEVAQYLAEEWLSGQHGSAIEIEDRSLGWLELEEREGRQQAGYFVYWWRPVDGTETRFSKLQFSKNGGLWQVERELEPWQVPDAHPLSTPSSLSASFQYRAARRFEEEHRAARGVSPLFVIRIQVSYNPTTGLAEAVVRYTRDPERAREANKLMGGGDEEHASVRYLFRTNASHPANKDPESWTLDRRLEPNEEVDMRSGRVVAG</sequence>
<name>A0AAE4Z9R2_9BACT</name>
<accession>A0AAE4Z9R2</accession>